<protein>
    <submittedName>
        <fullName evidence="1">Uncharacterized protein</fullName>
    </submittedName>
</protein>
<name>A0ACD3AYF5_9AGAR</name>
<dbReference type="Proteomes" id="UP000308600">
    <property type="component" value="Unassembled WGS sequence"/>
</dbReference>
<reference evidence="1 2" key="1">
    <citation type="journal article" date="2019" name="Nat. Ecol. Evol.">
        <title>Megaphylogeny resolves global patterns of mushroom evolution.</title>
        <authorList>
            <person name="Varga T."/>
            <person name="Krizsan K."/>
            <person name="Foldi C."/>
            <person name="Dima B."/>
            <person name="Sanchez-Garcia M."/>
            <person name="Sanchez-Ramirez S."/>
            <person name="Szollosi G.J."/>
            <person name="Szarkandi J.G."/>
            <person name="Papp V."/>
            <person name="Albert L."/>
            <person name="Andreopoulos W."/>
            <person name="Angelini C."/>
            <person name="Antonin V."/>
            <person name="Barry K.W."/>
            <person name="Bougher N.L."/>
            <person name="Buchanan P."/>
            <person name="Buyck B."/>
            <person name="Bense V."/>
            <person name="Catcheside P."/>
            <person name="Chovatia M."/>
            <person name="Cooper J."/>
            <person name="Damon W."/>
            <person name="Desjardin D."/>
            <person name="Finy P."/>
            <person name="Geml J."/>
            <person name="Haridas S."/>
            <person name="Hughes K."/>
            <person name="Justo A."/>
            <person name="Karasinski D."/>
            <person name="Kautmanova I."/>
            <person name="Kiss B."/>
            <person name="Kocsube S."/>
            <person name="Kotiranta H."/>
            <person name="LaButti K.M."/>
            <person name="Lechner B.E."/>
            <person name="Liimatainen K."/>
            <person name="Lipzen A."/>
            <person name="Lukacs Z."/>
            <person name="Mihaltcheva S."/>
            <person name="Morgado L.N."/>
            <person name="Niskanen T."/>
            <person name="Noordeloos M.E."/>
            <person name="Ohm R.A."/>
            <person name="Ortiz-Santana B."/>
            <person name="Ovrebo C."/>
            <person name="Racz N."/>
            <person name="Riley R."/>
            <person name="Savchenko A."/>
            <person name="Shiryaev A."/>
            <person name="Soop K."/>
            <person name="Spirin V."/>
            <person name="Szebenyi C."/>
            <person name="Tomsovsky M."/>
            <person name="Tulloss R.E."/>
            <person name="Uehling J."/>
            <person name="Grigoriev I.V."/>
            <person name="Vagvolgyi C."/>
            <person name="Papp T."/>
            <person name="Martin F.M."/>
            <person name="Miettinen O."/>
            <person name="Hibbett D.S."/>
            <person name="Nagy L.G."/>
        </authorList>
    </citation>
    <scope>NUCLEOTIDE SEQUENCE [LARGE SCALE GENOMIC DNA]</scope>
    <source>
        <strain evidence="1 2">NL-1719</strain>
    </source>
</reference>
<dbReference type="EMBL" id="ML208304">
    <property type="protein sequence ID" value="TFK71018.1"/>
    <property type="molecule type" value="Genomic_DNA"/>
</dbReference>
<proteinExistence type="predicted"/>
<evidence type="ECO:0000313" key="1">
    <source>
        <dbReference type="EMBL" id="TFK71018.1"/>
    </source>
</evidence>
<gene>
    <name evidence="1" type="ORF">BDN72DRAFT_492607</name>
</gene>
<organism evidence="1 2">
    <name type="scientific">Pluteus cervinus</name>
    <dbReference type="NCBI Taxonomy" id="181527"/>
    <lineage>
        <taxon>Eukaryota</taxon>
        <taxon>Fungi</taxon>
        <taxon>Dikarya</taxon>
        <taxon>Basidiomycota</taxon>
        <taxon>Agaricomycotina</taxon>
        <taxon>Agaricomycetes</taxon>
        <taxon>Agaricomycetidae</taxon>
        <taxon>Agaricales</taxon>
        <taxon>Pluteineae</taxon>
        <taxon>Pluteaceae</taxon>
        <taxon>Pluteus</taxon>
    </lineage>
</organism>
<evidence type="ECO:0000313" key="2">
    <source>
        <dbReference type="Proteomes" id="UP000308600"/>
    </source>
</evidence>
<accession>A0ACD3AYF5</accession>
<keyword evidence="2" id="KW-1185">Reference proteome</keyword>
<sequence>MDVIKKVFNDPVQFNTLYGDALSDLTKGYGFMLGFDNDPSDETSHHDLDVYMTCYALMPDVRAFKEYSTYFKEHVYKRLKKKVDSANGTKASLTYVDLATEVIIPVCTQWACEKIYGLELSKDESLEKELEDHFKNFLNIFGVVFNKGPVDKQKAKETSEALSRVIEDRIKRAKAEIHKKAQEGWSEFFTRVLLEYAIGRPLPASTNYSFLDQLIKANHSTIGRFPLVASLKSMKPFLEPLPDDKAFTRKIGKERLEQARLASNTLAFAVVAAVNYAQACLYVLDYYLTNPDRLKELQGKHEQDHAEFMKYCHEALRLNQPLFLSRRANLGEGKDMDLSGMKVKHNDIVYANLWTVHQTLPKEEFDVGKEGKMHSLYGVGFHRCPASKFVKEVSLTSPPIVVVDINHPDDARGMNTL</sequence>